<evidence type="ECO:0008006" key="9">
    <source>
        <dbReference type="Google" id="ProtNLM"/>
    </source>
</evidence>
<dbReference type="PRINTS" id="PR00385">
    <property type="entry name" value="P450"/>
</dbReference>
<dbReference type="InterPro" id="IPR036396">
    <property type="entry name" value="Cyt_P450_sf"/>
</dbReference>
<dbReference type="PANTHER" id="PTHR24279">
    <property type="entry name" value="CYTOCHROME P450"/>
    <property type="match status" value="1"/>
</dbReference>
<evidence type="ECO:0000256" key="4">
    <source>
        <dbReference type="ARBA" id="ARBA00022723"/>
    </source>
</evidence>
<dbReference type="PANTHER" id="PTHR24279:SF120">
    <property type="entry name" value="CYTOCHROME P450"/>
    <property type="match status" value="1"/>
</dbReference>
<reference evidence="8" key="1">
    <citation type="submission" date="2015-11" db="EMBL/GenBank/DDBJ databases">
        <title>De novo transcriptome assembly of four potential Pierce s Disease insect vectors from Arizona vineyards.</title>
        <authorList>
            <person name="Tassone E.E."/>
        </authorList>
    </citation>
    <scope>NUCLEOTIDE SEQUENCE</scope>
</reference>
<dbReference type="AlphaFoldDB" id="A0A1B6GJX6"/>
<evidence type="ECO:0000256" key="1">
    <source>
        <dbReference type="ARBA" id="ARBA00001971"/>
    </source>
</evidence>
<dbReference type="GO" id="GO:0020037">
    <property type="term" value="F:heme binding"/>
    <property type="evidence" value="ECO:0007669"/>
    <property type="project" value="InterPro"/>
</dbReference>
<organism evidence="8">
    <name type="scientific">Cuerna arida</name>
    <dbReference type="NCBI Taxonomy" id="1464854"/>
    <lineage>
        <taxon>Eukaryota</taxon>
        <taxon>Metazoa</taxon>
        <taxon>Ecdysozoa</taxon>
        <taxon>Arthropoda</taxon>
        <taxon>Hexapoda</taxon>
        <taxon>Insecta</taxon>
        <taxon>Pterygota</taxon>
        <taxon>Neoptera</taxon>
        <taxon>Paraneoptera</taxon>
        <taxon>Hemiptera</taxon>
        <taxon>Auchenorrhyncha</taxon>
        <taxon>Membracoidea</taxon>
        <taxon>Cicadellidae</taxon>
        <taxon>Cicadellinae</taxon>
        <taxon>Proconiini</taxon>
        <taxon>Cuerna</taxon>
    </lineage>
</organism>
<feature type="non-terminal residue" evidence="8">
    <location>
        <position position="1"/>
    </location>
</feature>
<dbReference type="Gene3D" id="1.10.630.10">
    <property type="entry name" value="Cytochrome P450"/>
    <property type="match status" value="1"/>
</dbReference>
<keyword evidence="5" id="KW-0560">Oxidoreductase</keyword>
<dbReference type="SUPFAM" id="SSF48264">
    <property type="entry name" value="Cytochrome P450"/>
    <property type="match status" value="1"/>
</dbReference>
<keyword evidence="7" id="KW-0503">Monooxygenase</keyword>
<keyword evidence="3" id="KW-0349">Heme</keyword>
<evidence type="ECO:0000256" key="7">
    <source>
        <dbReference type="ARBA" id="ARBA00023033"/>
    </source>
</evidence>
<comment type="cofactor">
    <cofactor evidence="1">
        <name>heme</name>
        <dbReference type="ChEBI" id="CHEBI:30413"/>
    </cofactor>
</comment>
<comment type="similarity">
    <text evidence="2">Belongs to the cytochrome P450 family.</text>
</comment>
<dbReference type="GO" id="GO:0005506">
    <property type="term" value="F:iron ion binding"/>
    <property type="evidence" value="ECO:0007669"/>
    <property type="project" value="InterPro"/>
</dbReference>
<evidence type="ECO:0000256" key="3">
    <source>
        <dbReference type="ARBA" id="ARBA00022617"/>
    </source>
</evidence>
<name>A0A1B6GJX6_9HEMI</name>
<accession>A0A1B6GJX6</accession>
<evidence type="ECO:0000256" key="5">
    <source>
        <dbReference type="ARBA" id="ARBA00023002"/>
    </source>
</evidence>
<dbReference type="GO" id="GO:0004497">
    <property type="term" value="F:monooxygenase activity"/>
    <property type="evidence" value="ECO:0007669"/>
    <property type="project" value="UniProtKB-KW"/>
</dbReference>
<evidence type="ECO:0000256" key="6">
    <source>
        <dbReference type="ARBA" id="ARBA00023004"/>
    </source>
</evidence>
<dbReference type="InterPro" id="IPR050479">
    <property type="entry name" value="CYP11_CYP27_families"/>
</dbReference>
<dbReference type="InterPro" id="IPR001128">
    <property type="entry name" value="Cyt_P450"/>
</dbReference>
<evidence type="ECO:0000256" key="2">
    <source>
        <dbReference type="ARBA" id="ARBA00010617"/>
    </source>
</evidence>
<dbReference type="GO" id="GO:0016705">
    <property type="term" value="F:oxidoreductase activity, acting on paired donors, with incorporation or reduction of molecular oxygen"/>
    <property type="evidence" value="ECO:0007669"/>
    <property type="project" value="InterPro"/>
</dbReference>
<dbReference type="EMBL" id="GECZ01007015">
    <property type="protein sequence ID" value="JAS62754.1"/>
    <property type="molecule type" value="Transcribed_RNA"/>
</dbReference>
<sequence>DDARTLFRHETGDPNRPGFALLTRIRNSNCKSQGLTPSNGATWRKFRQVINNTLSFNVIDTYVGKQTEIAENFVQLITDSNYRLDNIQQYLGWYSIEASSVICPGFHEKCIRDRNYALLETVNDFMAALHQSFFLNRLTAPIQYQQTFKKLKRTQIDLHRLISTYIDNLNMISKHHNDYIEKTNPYMHILLDSQLSDNDKKMLAMEVFLGGIDTISTTLAFTLHFLARNPQVQSKAHDEVLKSDKITDMPYLRACLRETLRLRPTAEATSRFVPNDLIFDDCLVKKNVISVILYFRNLWRFSIQ</sequence>
<protein>
    <recommendedName>
        <fullName evidence="9">Cytochrome P450</fullName>
    </recommendedName>
</protein>
<keyword evidence="6" id="KW-0408">Iron</keyword>
<proteinExistence type="inferred from homology"/>
<evidence type="ECO:0000313" key="8">
    <source>
        <dbReference type="EMBL" id="JAS62754.1"/>
    </source>
</evidence>
<keyword evidence="4" id="KW-0479">Metal-binding</keyword>
<dbReference type="Pfam" id="PF00067">
    <property type="entry name" value="p450"/>
    <property type="match status" value="1"/>
</dbReference>
<gene>
    <name evidence="8" type="ORF">g.45159</name>
</gene>